<reference evidence="1" key="1">
    <citation type="submission" date="2013-12" db="EMBL/GenBank/DDBJ databases">
        <title>A Varibaculum cambriense genome reconstructed from a premature infant gut community with otherwise low bacterial novelty that shifts toward anaerobic metabolism during the third week of life.</title>
        <authorList>
            <person name="Brown C.T."/>
            <person name="Sharon I."/>
            <person name="Thomas B.C."/>
            <person name="Castelle C.J."/>
            <person name="Morowitz M.J."/>
            <person name="Banfield J.F."/>
        </authorList>
    </citation>
    <scope>NUCLEOTIDE SEQUENCE</scope>
</reference>
<proteinExistence type="predicted"/>
<sequence length="66" mass="7622">HWEIDGVMSPQDSQSFVITFVERKTRFMVGIKTKSKNAEDVRTTIDTFMSRFELVCDSLTCDRGTE</sequence>
<dbReference type="SUPFAM" id="SSF53098">
    <property type="entry name" value="Ribonuclease H-like"/>
    <property type="match status" value="1"/>
</dbReference>
<protein>
    <submittedName>
        <fullName evidence="1">Transposase, IS30 family</fullName>
    </submittedName>
</protein>
<comment type="caution">
    <text evidence="1">The sequence shown here is derived from an EMBL/GenBank/DDBJ whole genome shotgun (WGS) entry which is preliminary data.</text>
</comment>
<feature type="non-terminal residue" evidence="1">
    <location>
        <position position="66"/>
    </location>
</feature>
<gene>
    <name evidence="1" type="ORF">Q604_UNBC08697G0001</name>
</gene>
<name>W1Y7E8_9ZZZZ</name>
<dbReference type="InterPro" id="IPR036397">
    <property type="entry name" value="RNaseH_sf"/>
</dbReference>
<evidence type="ECO:0000313" key="1">
    <source>
        <dbReference type="EMBL" id="ETJ37069.1"/>
    </source>
</evidence>
<organism evidence="1">
    <name type="scientific">human gut metagenome</name>
    <dbReference type="NCBI Taxonomy" id="408170"/>
    <lineage>
        <taxon>unclassified sequences</taxon>
        <taxon>metagenomes</taxon>
        <taxon>organismal metagenomes</taxon>
    </lineage>
</organism>
<dbReference type="Gene3D" id="3.30.420.10">
    <property type="entry name" value="Ribonuclease H-like superfamily/Ribonuclease H"/>
    <property type="match status" value="1"/>
</dbReference>
<feature type="non-terminal residue" evidence="1">
    <location>
        <position position="1"/>
    </location>
</feature>
<dbReference type="GO" id="GO:0003676">
    <property type="term" value="F:nucleic acid binding"/>
    <property type="evidence" value="ECO:0007669"/>
    <property type="project" value="InterPro"/>
</dbReference>
<accession>W1Y7E8</accession>
<dbReference type="EMBL" id="AZMM01008697">
    <property type="protein sequence ID" value="ETJ37069.1"/>
    <property type="molecule type" value="Genomic_DNA"/>
</dbReference>
<dbReference type="AlphaFoldDB" id="W1Y7E8"/>
<dbReference type="InterPro" id="IPR012337">
    <property type="entry name" value="RNaseH-like_sf"/>
</dbReference>